<dbReference type="InterPro" id="IPR003607">
    <property type="entry name" value="HD/PDEase_dom"/>
</dbReference>
<dbReference type="PROSITE" id="PS51832">
    <property type="entry name" value="HD_GYP"/>
    <property type="match status" value="1"/>
</dbReference>
<dbReference type="EC" id="3.1.4.-" evidence="2"/>
<keyword evidence="3" id="KW-1185">Reference proteome</keyword>
<comment type="caution">
    <text evidence="2">The sequence shown here is derived from an EMBL/GenBank/DDBJ whole genome shotgun (WGS) entry which is preliminary data.</text>
</comment>
<dbReference type="Gene3D" id="1.10.3210.10">
    <property type="entry name" value="Hypothetical protein af1432"/>
    <property type="match status" value="1"/>
</dbReference>
<dbReference type="Proteomes" id="UP001596990">
    <property type="component" value="Unassembled WGS sequence"/>
</dbReference>
<evidence type="ECO:0000313" key="2">
    <source>
        <dbReference type="EMBL" id="MFD1020939.1"/>
    </source>
</evidence>
<organism evidence="2 3">
    <name type="scientific">Thalassobacillus hwangdonensis</name>
    <dbReference type="NCBI Taxonomy" id="546108"/>
    <lineage>
        <taxon>Bacteria</taxon>
        <taxon>Bacillati</taxon>
        <taxon>Bacillota</taxon>
        <taxon>Bacilli</taxon>
        <taxon>Bacillales</taxon>
        <taxon>Bacillaceae</taxon>
        <taxon>Thalassobacillus</taxon>
    </lineage>
</organism>
<proteinExistence type="predicted"/>
<dbReference type="CDD" id="cd00077">
    <property type="entry name" value="HDc"/>
    <property type="match status" value="1"/>
</dbReference>
<evidence type="ECO:0000313" key="3">
    <source>
        <dbReference type="Proteomes" id="UP001596990"/>
    </source>
</evidence>
<feature type="domain" description="HD-GYP" evidence="1">
    <location>
        <begin position="9"/>
        <end position="203"/>
    </location>
</feature>
<gene>
    <name evidence="2" type="ORF">ACFQ2J_17250</name>
</gene>
<dbReference type="SMART" id="SM00471">
    <property type="entry name" value="HDc"/>
    <property type="match status" value="1"/>
</dbReference>
<protein>
    <submittedName>
        <fullName evidence="2">HD-GYP domain-containing protein</fullName>
        <ecNumber evidence="2">3.1.4.-</ecNumber>
    </submittedName>
</protein>
<sequence length="203" mass="23642">MSFSPLDYYLNVYSPSAKDLLEQLRKHDAITYQHSLQVTDYYVRFCDYWSLSKMLVPSRVLSVLLHDIGKLQVPKRILQKRSPLTNMEWHILKGHPRYGTEILSDHTDIKLEPDVVLYHHENLDGSGYLYGLQGARLDSCVRILRIIDSYDAMISARSYGKVFTPGEALEDLRKHGDTHYDADYVDLFEEFIREKSMKKSLPL</sequence>
<dbReference type="Pfam" id="PF13487">
    <property type="entry name" value="HD_5"/>
    <property type="match status" value="1"/>
</dbReference>
<dbReference type="InterPro" id="IPR037522">
    <property type="entry name" value="HD_GYP_dom"/>
</dbReference>
<reference evidence="3" key="1">
    <citation type="journal article" date="2019" name="Int. J. Syst. Evol. Microbiol.">
        <title>The Global Catalogue of Microorganisms (GCM) 10K type strain sequencing project: providing services to taxonomists for standard genome sequencing and annotation.</title>
        <authorList>
            <consortium name="The Broad Institute Genomics Platform"/>
            <consortium name="The Broad Institute Genome Sequencing Center for Infectious Disease"/>
            <person name="Wu L."/>
            <person name="Ma J."/>
        </authorList>
    </citation>
    <scope>NUCLEOTIDE SEQUENCE [LARGE SCALE GENOMIC DNA]</scope>
    <source>
        <strain evidence="3">CCUG 56607</strain>
    </source>
</reference>
<dbReference type="PANTHER" id="PTHR43155:SF2">
    <property type="entry name" value="CYCLIC DI-GMP PHOSPHODIESTERASE PA4108"/>
    <property type="match status" value="1"/>
</dbReference>
<dbReference type="SUPFAM" id="SSF109604">
    <property type="entry name" value="HD-domain/PDEase-like"/>
    <property type="match status" value="1"/>
</dbReference>
<evidence type="ECO:0000259" key="1">
    <source>
        <dbReference type="PROSITE" id="PS51832"/>
    </source>
</evidence>
<keyword evidence="2" id="KW-0378">Hydrolase</keyword>
<name>A0ABW3L4F8_9BACI</name>
<accession>A0ABW3L4F8</accession>
<dbReference type="EMBL" id="JBHTKL010000006">
    <property type="protein sequence ID" value="MFD1020939.1"/>
    <property type="molecule type" value="Genomic_DNA"/>
</dbReference>
<dbReference type="PANTHER" id="PTHR43155">
    <property type="entry name" value="CYCLIC DI-GMP PHOSPHODIESTERASE PA4108-RELATED"/>
    <property type="match status" value="1"/>
</dbReference>
<dbReference type="GO" id="GO:0016787">
    <property type="term" value="F:hydrolase activity"/>
    <property type="evidence" value="ECO:0007669"/>
    <property type="project" value="UniProtKB-KW"/>
</dbReference>
<dbReference type="RefSeq" id="WP_386063500.1">
    <property type="nucleotide sequence ID" value="NZ_JBHTKL010000006.1"/>
</dbReference>